<dbReference type="Gene3D" id="1.10.150.130">
    <property type="match status" value="1"/>
</dbReference>
<dbReference type="InterPro" id="IPR013762">
    <property type="entry name" value="Integrase-like_cat_sf"/>
</dbReference>
<dbReference type="InterPro" id="IPR011010">
    <property type="entry name" value="DNA_brk_join_enz"/>
</dbReference>
<keyword evidence="1" id="KW-0229">DNA integration</keyword>
<gene>
    <name evidence="7" type="ORF">IZU98_07940</name>
</gene>
<evidence type="ECO:0000256" key="1">
    <source>
        <dbReference type="ARBA" id="ARBA00022908"/>
    </source>
</evidence>
<dbReference type="PROSITE" id="PS51898">
    <property type="entry name" value="TYR_RECOMBINASE"/>
    <property type="match status" value="1"/>
</dbReference>
<dbReference type="RefSeq" id="WP_196110547.1">
    <property type="nucleotide sequence ID" value="NZ_CP064943.1"/>
</dbReference>
<evidence type="ECO:0000259" key="6">
    <source>
        <dbReference type="PROSITE" id="PS51900"/>
    </source>
</evidence>
<dbReference type="Gene3D" id="1.10.443.10">
    <property type="entry name" value="Intergrase catalytic core"/>
    <property type="match status" value="1"/>
</dbReference>
<accession>A0A7S9LAJ9</accession>
<evidence type="ECO:0000313" key="7">
    <source>
        <dbReference type="EMBL" id="QPH50619.1"/>
    </source>
</evidence>
<dbReference type="CDD" id="cd00796">
    <property type="entry name" value="INT_Rci_Hp1_C"/>
    <property type="match status" value="1"/>
</dbReference>
<name>A0A7S9LAJ9_9PSED</name>
<evidence type="ECO:0000256" key="3">
    <source>
        <dbReference type="ARBA" id="ARBA00023172"/>
    </source>
</evidence>
<dbReference type="AlphaFoldDB" id="A0A7S9LAJ9"/>
<proteinExistence type="predicted"/>
<sequence>MNTSMASFQKLPSGNWRVLIRAKGHKAISATFSTEKLAKAFAKEKERQLEEIKATGRTAAPKGSTVGHYIDDYLDYIQHGRTLQRSALFIYSALKKRFGKIGIEKLSKSHLDAFIEERKKEGVQGQTIAGDLSLLSSVLRYCYDTKHLNVDPDLADKARKSLKSSHKLRIKSREVECVPTESEIESIIAEYAKKKRQIIDMPVVIKFGLYTSMRQSEICRIRIEDLNWENKTVIIRDRKHPDEKMGNDETVPLLPSAWEIVQKCIQGRTSGCIFPYDPRSVSVSFSRTREQSGITRPIRFHDLRHKAITDFFGIGLNVPQVALMSGHRDWQTLKRYTHVKASDVHTAYNSLNIKQQDAKNIDGQLALILQELADLKGARD</sequence>
<dbReference type="InterPro" id="IPR050090">
    <property type="entry name" value="Tyrosine_recombinase_XerCD"/>
</dbReference>
<dbReference type="InterPro" id="IPR010998">
    <property type="entry name" value="Integrase_recombinase_N"/>
</dbReference>
<dbReference type="PANTHER" id="PTHR30349">
    <property type="entry name" value="PHAGE INTEGRASE-RELATED"/>
    <property type="match status" value="1"/>
</dbReference>
<keyword evidence="2 4" id="KW-0238">DNA-binding</keyword>
<feature type="domain" description="Core-binding (CB)" evidence="6">
    <location>
        <begin position="64"/>
        <end position="143"/>
    </location>
</feature>
<dbReference type="InterPro" id="IPR002104">
    <property type="entry name" value="Integrase_catalytic"/>
</dbReference>
<dbReference type="PANTHER" id="PTHR30349:SF94">
    <property type="entry name" value="INTEGRASE_RECOMBINASE HI_1414-RELATED"/>
    <property type="match status" value="1"/>
</dbReference>
<reference evidence="7 8" key="1">
    <citation type="submission" date="2020-11" db="EMBL/GenBank/DDBJ databases">
        <title>Pseudomonas fulva producing VIM-24.</title>
        <authorList>
            <person name="Liu S."/>
        </authorList>
    </citation>
    <scope>NUCLEOTIDE SEQUENCE [LARGE SCALE GENOMIC DNA]</scope>
    <source>
        <strain evidence="7 8">ZDHY414</strain>
    </source>
</reference>
<dbReference type="GO" id="GO:0003677">
    <property type="term" value="F:DNA binding"/>
    <property type="evidence" value="ECO:0007669"/>
    <property type="project" value="UniProtKB-UniRule"/>
</dbReference>
<keyword evidence="3" id="KW-0233">DNA recombination</keyword>
<dbReference type="InterPro" id="IPR044068">
    <property type="entry name" value="CB"/>
</dbReference>
<dbReference type="SUPFAM" id="SSF56349">
    <property type="entry name" value="DNA breaking-rejoining enzymes"/>
    <property type="match status" value="1"/>
</dbReference>
<organism evidence="7 8">
    <name type="scientific">Pseudomonas fulva</name>
    <dbReference type="NCBI Taxonomy" id="47880"/>
    <lineage>
        <taxon>Bacteria</taxon>
        <taxon>Pseudomonadati</taxon>
        <taxon>Pseudomonadota</taxon>
        <taxon>Gammaproteobacteria</taxon>
        <taxon>Pseudomonadales</taxon>
        <taxon>Pseudomonadaceae</taxon>
        <taxon>Pseudomonas</taxon>
    </lineage>
</organism>
<protein>
    <submittedName>
        <fullName evidence="7">Site-specific integrase</fullName>
    </submittedName>
</protein>
<dbReference type="Pfam" id="PF00589">
    <property type="entry name" value="Phage_integrase"/>
    <property type="match status" value="1"/>
</dbReference>
<feature type="domain" description="Tyr recombinase" evidence="5">
    <location>
        <begin position="173"/>
        <end position="349"/>
    </location>
</feature>
<evidence type="ECO:0000313" key="8">
    <source>
        <dbReference type="Proteomes" id="UP000594430"/>
    </source>
</evidence>
<evidence type="ECO:0000259" key="5">
    <source>
        <dbReference type="PROSITE" id="PS51898"/>
    </source>
</evidence>
<dbReference type="PROSITE" id="PS51900">
    <property type="entry name" value="CB"/>
    <property type="match status" value="1"/>
</dbReference>
<evidence type="ECO:0000256" key="4">
    <source>
        <dbReference type="PROSITE-ProRule" id="PRU01248"/>
    </source>
</evidence>
<dbReference type="GO" id="GO:0006310">
    <property type="term" value="P:DNA recombination"/>
    <property type="evidence" value="ECO:0007669"/>
    <property type="project" value="UniProtKB-KW"/>
</dbReference>
<dbReference type="Proteomes" id="UP000594430">
    <property type="component" value="Chromosome"/>
</dbReference>
<evidence type="ECO:0000256" key="2">
    <source>
        <dbReference type="ARBA" id="ARBA00023125"/>
    </source>
</evidence>
<dbReference type="EMBL" id="CP064946">
    <property type="protein sequence ID" value="QPH50619.1"/>
    <property type="molecule type" value="Genomic_DNA"/>
</dbReference>
<dbReference type="GO" id="GO:0015074">
    <property type="term" value="P:DNA integration"/>
    <property type="evidence" value="ECO:0007669"/>
    <property type="project" value="UniProtKB-KW"/>
</dbReference>